<comment type="similarity">
    <text evidence="2">Belongs to the CDP-glycerol glycerophosphotransferase family.</text>
</comment>
<evidence type="ECO:0000256" key="6">
    <source>
        <dbReference type="ARBA" id="ARBA00023136"/>
    </source>
</evidence>
<protein>
    <recommendedName>
        <fullName evidence="9">CDP-glycerol glycerophosphotransferase family protein</fullName>
    </recommendedName>
</protein>
<gene>
    <name evidence="7" type="ORF">BWD41_00260</name>
</gene>
<dbReference type="PANTHER" id="PTHR37316">
    <property type="entry name" value="TEICHOIC ACID GLYCEROL-PHOSPHATE PRIMASE"/>
    <property type="match status" value="1"/>
</dbReference>
<keyword evidence="5" id="KW-0777">Teichoic acid biosynthesis</keyword>
<evidence type="ECO:0000313" key="7">
    <source>
        <dbReference type="EMBL" id="OLY70158.1"/>
    </source>
</evidence>
<dbReference type="GO" id="GO:0019350">
    <property type="term" value="P:teichoic acid biosynthetic process"/>
    <property type="evidence" value="ECO:0007669"/>
    <property type="project" value="UniProtKB-KW"/>
</dbReference>
<keyword evidence="6" id="KW-0472">Membrane</keyword>
<dbReference type="GO" id="GO:0005886">
    <property type="term" value="C:plasma membrane"/>
    <property type="evidence" value="ECO:0007669"/>
    <property type="project" value="UniProtKB-SubCell"/>
</dbReference>
<dbReference type="InterPro" id="IPR051612">
    <property type="entry name" value="Teichoic_Acid_Biosynth"/>
</dbReference>
<dbReference type="Pfam" id="PF04464">
    <property type="entry name" value="Glyphos_transf"/>
    <property type="match status" value="1"/>
</dbReference>
<dbReference type="Gene3D" id="3.40.50.11820">
    <property type="match status" value="1"/>
</dbReference>
<evidence type="ECO:0000313" key="8">
    <source>
        <dbReference type="Proteomes" id="UP000185597"/>
    </source>
</evidence>
<dbReference type="InterPro" id="IPR007554">
    <property type="entry name" value="Glycerophosphate_synth"/>
</dbReference>
<evidence type="ECO:0008006" key="9">
    <source>
        <dbReference type="Google" id="ProtNLM"/>
    </source>
</evidence>
<dbReference type="InterPro" id="IPR043149">
    <property type="entry name" value="TagF_N"/>
</dbReference>
<sequence length="400" mass="46539">MTMNNYPAVDHRLCQVLSQTSLKKTKNKKRILFFDRDAFADNTKYLYLHMVKNPQLECIWCTWNEAVYDMLQKHHLPVHLLGKNNDETINLLLEAQIAIFCVNPHHSLHRNWSYFACLEGAKHIQLWHGISVKNLLLQLTPYFSMTDLGFSTSLAWASRTDYVLSTAEVLNPYWREVFGCDNIINASYPRNEVLLRNVTPLELLGSKIDTRTMKAIASKRKKIFIAPTWQRFDNTEILSKEMLTQLLLYTSKNNIDVFIKTHPYRAVNFDSNALKINNFYFIDADVDVYPFLNRFDALITDYSSIMFDFLLTKKPVLTLDIAPGEHANFEPNYALLPINNKFRYTFTKDNITSVLYKALFKDDKAVERELAVSRLFPNDSTNACQQMEMLIIDILEDIIC</sequence>
<comment type="caution">
    <text evidence="7">The sequence shown here is derived from an EMBL/GenBank/DDBJ whole genome shotgun (WGS) entry which is preliminary data.</text>
</comment>
<evidence type="ECO:0000256" key="5">
    <source>
        <dbReference type="ARBA" id="ARBA00022944"/>
    </source>
</evidence>
<dbReference type="Proteomes" id="UP000185597">
    <property type="component" value="Unassembled WGS sequence"/>
</dbReference>
<keyword evidence="4" id="KW-0808">Transferase</keyword>
<keyword evidence="3" id="KW-1003">Cell membrane</keyword>
<dbReference type="InterPro" id="IPR043148">
    <property type="entry name" value="TagF_C"/>
</dbReference>
<reference evidence="7 8" key="1">
    <citation type="submission" date="2017-01" db="EMBL/GenBank/DDBJ databases">
        <title>First report of the plasmid-mediated mcr-1 gene in Citrobacter freudii.</title>
        <authorList>
            <person name="Liu J."/>
            <person name="Yang Y."/>
            <person name="Li Y."/>
            <person name="Liu D."/>
            <person name="Tuo H."/>
            <person name="Davis M."/>
            <person name="Zhang A."/>
        </authorList>
    </citation>
    <scope>NUCLEOTIDE SEQUENCE [LARGE SCALE GENOMIC DNA]</scope>
    <source>
        <strain evidence="7 8">SCC4</strain>
    </source>
</reference>
<dbReference type="AlphaFoldDB" id="A0AA44LH33"/>
<evidence type="ECO:0000256" key="2">
    <source>
        <dbReference type="ARBA" id="ARBA00010488"/>
    </source>
</evidence>
<organism evidence="7 8">
    <name type="scientific">Citrobacter braakii</name>
    <dbReference type="NCBI Taxonomy" id="57706"/>
    <lineage>
        <taxon>Bacteria</taxon>
        <taxon>Pseudomonadati</taxon>
        <taxon>Pseudomonadota</taxon>
        <taxon>Gammaproteobacteria</taxon>
        <taxon>Enterobacterales</taxon>
        <taxon>Enterobacteriaceae</taxon>
        <taxon>Citrobacter</taxon>
        <taxon>Citrobacter freundii complex</taxon>
    </lineage>
</organism>
<comment type="subcellular location">
    <subcellularLocation>
        <location evidence="1">Cell membrane</location>
        <topology evidence="1">Peripheral membrane protein</topology>
    </subcellularLocation>
</comment>
<dbReference type="Gene3D" id="3.40.50.12580">
    <property type="match status" value="1"/>
</dbReference>
<evidence type="ECO:0000256" key="1">
    <source>
        <dbReference type="ARBA" id="ARBA00004202"/>
    </source>
</evidence>
<dbReference type="PANTHER" id="PTHR37316:SF3">
    <property type="entry name" value="TEICHOIC ACID GLYCEROL-PHOSPHATE TRANSFERASE"/>
    <property type="match status" value="1"/>
</dbReference>
<dbReference type="GO" id="GO:0047355">
    <property type="term" value="F:CDP-glycerol glycerophosphotransferase activity"/>
    <property type="evidence" value="ECO:0007669"/>
    <property type="project" value="InterPro"/>
</dbReference>
<proteinExistence type="inferred from homology"/>
<evidence type="ECO:0000256" key="3">
    <source>
        <dbReference type="ARBA" id="ARBA00022475"/>
    </source>
</evidence>
<dbReference type="SUPFAM" id="SSF53756">
    <property type="entry name" value="UDP-Glycosyltransferase/glycogen phosphorylase"/>
    <property type="match status" value="1"/>
</dbReference>
<dbReference type="RefSeq" id="WP_075846696.1">
    <property type="nucleotide sequence ID" value="NZ_JADVFZ010000002.1"/>
</dbReference>
<dbReference type="EMBL" id="MTCP01000001">
    <property type="protein sequence ID" value="OLY70158.1"/>
    <property type="molecule type" value="Genomic_DNA"/>
</dbReference>
<evidence type="ECO:0000256" key="4">
    <source>
        <dbReference type="ARBA" id="ARBA00022679"/>
    </source>
</evidence>
<accession>A0AA44LH33</accession>
<name>A0AA44LH33_CITBR</name>